<keyword evidence="2" id="KW-1185">Reference proteome</keyword>
<gene>
    <name evidence="1" type="ORF">MLD38_001555</name>
</gene>
<dbReference type="EMBL" id="CM042880">
    <property type="protein sequence ID" value="KAI4389318.1"/>
    <property type="molecule type" value="Genomic_DNA"/>
</dbReference>
<evidence type="ECO:0000313" key="1">
    <source>
        <dbReference type="EMBL" id="KAI4389318.1"/>
    </source>
</evidence>
<reference evidence="2" key="1">
    <citation type="journal article" date="2023" name="Front. Plant Sci.">
        <title>Chromosomal-level genome assembly of Melastoma candidum provides insights into trichome evolution.</title>
        <authorList>
            <person name="Zhong Y."/>
            <person name="Wu W."/>
            <person name="Sun C."/>
            <person name="Zou P."/>
            <person name="Liu Y."/>
            <person name="Dai S."/>
            <person name="Zhou R."/>
        </authorList>
    </citation>
    <scope>NUCLEOTIDE SEQUENCE [LARGE SCALE GENOMIC DNA]</scope>
</reference>
<name>A0ACB9SF87_9MYRT</name>
<accession>A0ACB9SF87</accession>
<protein>
    <submittedName>
        <fullName evidence="1">Uncharacterized protein</fullName>
    </submittedName>
</protein>
<proteinExistence type="predicted"/>
<comment type="caution">
    <text evidence="1">The sequence shown here is derived from an EMBL/GenBank/DDBJ whole genome shotgun (WGS) entry which is preliminary data.</text>
</comment>
<organism evidence="1 2">
    <name type="scientific">Melastoma candidum</name>
    <dbReference type="NCBI Taxonomy" id="119954"/>
    <lineage>
        <taxon>Eukaryota</taxon>
        <taxon>Viridiplantae</taxon>
        <taxon>Streptophyta</taxon>
        <taxon>Embryophyta</taxon>
        <taxon>Tracheophyta</taxon>
        <taxon>Spermatophyta</taxon>
        <taxon>Magnoliopsida</taxon>
        <taxon>eudicotyledons</taxon>
        <taxon>Gunneridae</taxon>
        <taxon>Pentapetalae</taxon>
        <taxon>rosids</taxon>
        <taxon>malvids</taxon>
        <taxon>Myrtales</taxon>
        <taxon>Melastomataceae</taxon>
        <taxon>Melastomatoideae</taxon>
        <taxon>Melastomateae</taxon>
        <taxon>Melastoma</taxon>
    </lineage>
</organism>
<dbReference type="Proteomes" id="UP001057402">
    <property type="component" value="Chromosome 1"/>
</dbReference>
<sequence length="447" mass="48406">MHSRYRGIATSAATAAAALLLQISLAVAAAPEMLLGTTMKTTSMAARSSSRGCNKTCGDHTLDMLSSYPFGFSPDCLIQLNCTPDGTASIGDFPVRNITTDTVTVHVSTMCDRPFRTIDPLFGQNFAPTSENEVLLGNCTPPSPCRLQPSILTSQFQPPCNTSLGTTRCYYGKENGSVFLSYSKLSDMKCGILASSELQLGTNQSMQLEGQTIQLGWWVNGDECKCSKGATCTRVSSIPGGGNGYRCQCKMWSTGDGFMEGSGCFNVLSLATKVGGVLLLILVLISAVAGICLFLCVYCCIKGKCCPQRRNKSHEKNVDVLMRSHGSCFPRSYGMLVLELIGGKDRTSVEASRSSEMYFPDWIYKHLESGKPLWMSEINCPEDEEIARKMMLVSLWCIQTHPIDRPPMSKVIDMLEGSVEQLGVPPKPHLPSPQGQVSNVSSTTVSV</sequence>
<evidence type="ECO:0000313" key="2">
    <source>
        <dbReference type="Proteomes" id="UP001057402"/>
    </source>
</evidence>